<dbReference type="EMBL" id="BKCJ010243686">
    <property type="protein sequence ID" value="GEZ12763.1"/>
    <property type="molecule type" value="Genomic_DNA"/>
</dbReference>
<protein>
    <recommendedName>
        <fullName evidence="1">Reverse transcriptase Ty1/copia-type domain-containing protein</fullName>
    </recommendedName>
</protein>
<reference evidence="2" key="1">
    <citation type="journal article" date="2019" name="Sci. Rep.">
        <title>Draft genome of Tanacetum cinerariifolium, the natural source of mosquito coil.</title>
        <authorList>
            <person name="Yamashiro T."/>
            <person name="Shiraishi A."/>
            <person name="Satake H."/>
            <person name="Nakayama K."/>
        </authorList>
    </citation>
    <scope>NUCLEOTIDE SEQUENCE</scope>
</reference>
<sequence>MSTDPEMCMFALTKVYVSQPDGFVDPDHPEKVYHLKKALFGLKQVPRALYDELSTFLMSIGLQIHQSPRGVFINQAKYGLEILKKHRMDKCDSLGTPMATKPKLDADLSGTPVDQTRYHSMIGLLMYLASNRPYLVQVVCYCARYQAWPAENTSKSTSYEIQFLGEKLFSWMSKKQDCSAMSTTEAEYVALSSAITISCNLKHCRTKHINVCYHFIKEQVEQGIIELYFVITEYQMADMFTKVLSQDRFEYLVKQLRKRCLTPAELEVMANESA</sequence>
<proteinExistence type="predicted"/>
<dbReference type="AlphaFoldDB" id="A0A699I6R5"/>
<evidence type="ECO:0000313" key="2">
    <source>
        <dbReference type="EMBL" id="GEZ12763.1"/>
    </source>
</evidence>
<accession>A0A699I6R5</accession>
<feature type="domain" description="Reverse transcriptase Ty1/copia-type" evidence="1">
    <location>
        <begin position="14"/>
        <end position="73"/>
    </location>
</feature>
<evidence type="ECO:0000259" key="1">
    <source>
        <dbReference type="Pfam" id="PF07727"/>
    </source>
</evidence>
<dbReference type="PANTHER" id="PTHR11439">
    <property type="entry name" value="GAG-POL-RELATED RETROTRANSPOSON"/>
    <property type="match status" value="1"/>
</dbReference>
<dbReference type="PANTHER" id="PTHR11439:SF483">
    <property type="entry name" value="PEPTIDE SYNTHASE GLIP-LIKE, PUTATIVE (AFU_ORTHOLOGUE AFUA_3G12920)-RELATED"/>
    <property type="match status" value="1"/>
</dbReference>
<dbReference type="InterPro" id="IPR013103">
    <property type="entry name" value="RVT_2"/>
</dbReference>
<comment type="caution">
    <text evidence="2">The sequence shown here is derived from an EMBL/GenBank/DDBJ whole genome shotgun (WGS) entry which is preliminary data.</text>
</comment>
<organism evidence="2">
    <name type="scientific">Tanacetum cinerariifolium</name>
    <name type="common">Dalmatian daisy</name>
    <name type="synonym">Chrysanthemum cinerariifolium</name>
    <dbReference type="NCBI Taxonomy" id="118510"/>
    <lineage>
        <taxon>Eukaryota</taxon>
        <taxon>Viridiplantae</taxon>
        <taxon>Streptophyta</taxon>
        <taxon>Embryophyta</taxon>
        <taxon>Tracheophyta</taxon>
        <taxon>Spermatophyta</taxon>
        <taxon>Magnoliopsida</taxon>
        <taxon>eudicotyledons</taxon>
        <taxon>Gunneridae</taxon>
        <taxon>Pentapetalae</taxon>
        <taxon>asterids</taxon>
        <taxon>campanulids</taxon>
        <taxon>Asterales</taxon>
        <taxon>Asteraceae</taxon>
        <taxon>Asteroideae</taxon>
        <taxon>Anthemideae</taxon>
        <taxon>Anthemidinae</taxon>
        <taxon>Tanacetum</taxon>
    </lineage>
</organism>
<dbReference type="Pfam" id="PF07727">
    <property type="entry name" value="RVT_2"/>
    <property type="match status" value="1"/>
</dbReference>
<dbReference type="CDD" id="cd09272">
    <property type="entry name" value="RNase_HI_RT_Ty1"/>
    <property type="match status" value="1"/>
</dbReference>
<name>A0A699I6R5_TANCI</name>
<gene>
    <name evidence="2" type="ORF">Tci_484736</name>
</gene>